<evidence type="ECO:0000256" key="5">
    <source>
        <dbReference type="SAM" id="SignalP"/>
    </source>
</evidence>
<reference evidence="7" key="1">
    <citation type="submission" date="2025-08" db="UniProtKB">
        <authorList>
            <consortium name="RefSeq"/>
        </authorList>
    </citation>
    <scope>IDENTIFICATION</scope>
    <source>
        <tissue evidence="7">Whole body</tissue>
    </source>
</reference>
<evidence type="ECO:0000256" key="1">
    <source>
        <dbReference type="ARBA" id="ARBA00005906"/>
    </source>
</evidence>
<feature type="chain" id="PRO_5046136031" evidence="5">
    <location>
        <begin position="22"/>
        <end position="491"/>
    </location>
</feature>
<dbReference type="Proteomes" id="UP001652626">
    <property type="component" value="Chromosome 28"/>
</dbReference>
<comment type="similarity">
    <text evidence="1 3">Belongs to the chorion protein family.</text>
</comment>
<sequence length="491" mass="48198">MSTFAFLLLCVQACLVQNVYSQYIGGPFGCGCEAGLAGPFGYGRGFGIDGFGYEAGLIGPAGYGVGLAAPCGAAYGGAGVGDVAVAGEMGVAGNTLVAGQVPILGAVEFGGIVPAAGAVSIAGSCGCGCGGGYIYFSSITTACLSRTPGQNHLIHLNHLIKLVGENIFASMKSVCFSVDVTTTAAAAAATSDGDSSSSWHDASELDGTEDRHLTSDQGVTSDAHLTSYSYITDTGTSVGSTIWSTVTSGANETGFIAETIDAKASAVAKGSSQTGFTSTSKRTTDVVYLNQASLDAEEEESEEKPVRIHLKHCQVYIQSVNMFKAVLLVCAQALLIQSIAGQCIGAGWGAAPYGLAGPLAGGCGCGVAAIPASSGGGLGVSSASPIPPNGVSVLSENAIEGNLAVAGALPFLGTVGLEGVLPTAGAGAVNYGCGNGAVAIVEELAPAGPAGPLGYGLGPYGAIDGIGYPGYGYGIGGAGPYRGGCGCGALI</sequence>
<keyword evidence="6" id="KW-1185">Reference proteome</keyword>
<dbReference type="Pfam" id="PF01723">
    <property type="entry name" value="Chorion_1"/>
    <property type="match status" value="2"/>
</dbReference>
<dbReference type="RefSeq" id="XP_064075467.1">
    <property type="nucleotide sequence ID" value="XM_064219397.1"/>
</dbReference>
<dbReference type="InterPro" id="IPR002635">
    <property type="entry name" value="Chorion"/>
</dbReference>
<feature type="signal peptide" evidence="5">
    <location>
        <begin position="1"/>
        <end position="21"/>
    </location>
</feature>
<accession>A0ABM4AVY8</accession>
<organism evidence="6 7">
    <name type="scientific">Vanessa tameamea</name>
    <name type="common">Kamehameha butterfly</name>
    <dbReference type="NCBI Taxonomy" id="334116"/>
    <lineage>
        <taxon>Eukaryota</taxon>
        <taxon>Metazoa</taxon>
        <taxon>Ecdysozoa</taxon>
        <taxon>Arthropoda</taxon>
        <taxon>Hexapoda</taxon>
        <taxon>Insecta</taxon>
        <taxon>Pterygota</taxon>
        <taxon>Neoptera</taxon>
        <taxon>Endopterygota</taxon>
        <taxon>Lepidoptera</taxon>
        <taxon>Glossata</taxon>
        <taxon>Ditrysia</taxon>
        <taxon>Papilionoidea</taxon>
        <taxon>Nymphalidae</taxon>
        <taxon>Nymphalinae</taxon>
        <taxon>Vanessa</taxon>
    </lineage>
</organism>
<proteinExistence type="inferred from homology"/>
<evidence type="ECO:0000256" key="4">
    <source>
        <dbReference type="SAM" id="MobiDB-lite"/>
    </source>
</evidence>
<protein>
    <submittedName>
        <fullName evidence="7">Uncharacterized protein LOC135194215</fullName>
    </submittedName>
</protein>
<keyword evidence="2" id="KW-0677">Repeat</keyword>
<evidence type="ECO:0000313" key="7">
    <source>
        <dbReference type="RefSeq" id="XP_064075467.1"/>
    </source>
</evidence>
<name>A0ABM4AVY8_VANTA</name>
<dbReference type="GeneID" id="135194215"/>
<feature type="region of interest" description="Disordered" evidence="4">
    <location>
        <begin position="191"/>
        <end position="216"/>
    </location>
</feature>
<evidence type="ECO:0000313" key="6">
    <source>
        <dbReference type="Proteomes" id="UP001652626"/>
    </source>
</evidence>
<evidence type="ECO:0000256" key="3">
    <source>
        <dbReference type="RuleBase" id="RU004378"/>
    </source>
</evidence>
<keyword evidence="5" id="KW-0732">Signal</keyword>
<gene>
    <name evidence="7" type="primary">LOC135194215</name>
</gene>
<evidence type="ECO:0000256" key="2">
    <source>
        <dbReference type="ARBA" id="ARBA00022737"/>
    </source>
</evidence>
<feature type="compositionally biased region" description="Low complexity" evidence="4">
    <location>
        <begin position="191"/>
        <end position="200"/>
    </location>
</feature>